<comment type="caution">
    <text evidence="2">The sequence shown here is derived from an EMBL/GenBank/DDBJ whole genome shotgun (WGS) entry which is preliminary data.</text>
</comment>
<dbReference type="InterPro" id="IPR004155">
    <property type="entry name" value="PBS_lyase_HEAT"/>
</dbReference>
<dbReference type="InterPro" id="IPR016024">
    <property type="entry name" value="ARM-type_fold"/>
</dbReference>
<proteinExistence type="predicted"/>
<accession>A0ABW2PAY6</accession>
<name>A0ABW2PAY6_9ACTN</name>
<evidence type="ECO:0008006" key="4">
    <source>
        <dbReference type="Google" id="ProtNLM"/>
    </source>
</evidence>
<dbReference type="Pfam" id="PF03130">
    <property type="entry name" value="HEAT_PBS"/>
    <property type="match status" value="1"/>
</dbReference>
<dbReference type="Gene3D" id="1.25.10.10">
    <property type="entry name" value="Leucine-rich Repeat Variant"/>
    <property type="match status" value="1"/>
</dbReference>
<protein>
    <recommendedName>
        <fullName evidence="4">HEAT repeat domain-containing protein</fullName>
    </recommendedName>
</protein>
<dbReference type="Pfam" id="PF02985">
    <property type="entry name" value="HEAT"/>
    <property type="match status" value="1"/>
</dbReference>
<dbReference type="SUPFAM" id="SSF48371">
    <property type="entry name" value="ARM repeat"/>
    <property type="match status" value="1"/>
</dbReference>
<dbReference type="RefSeq" id="WP_380828067.1">
    <property type="nucleotide sequence ID" value="NZ_JBHTCG010000011.1"/>
</dbReference>
<dbReference type="InterPro" id="IPR011989">
    <property type="entry name" value="ARM-like"/>
</dbReference>
<keyword evidence="3" id="KW-1185">Reference proteome</keyword>
<sequence length="220" mass="23585">MTVQVIATASRASASDASWHLDPLVEAAEALDLASAAYAVRWSAAQALSSVDHERALDPLLRFGADPASDVRWQVAAGASPAGLCLLPDEAVTVLLRLMCDPDSSVRDWATFTLGVQSRNDTAKIRDALADRPDDTDGNTAGEAAVGLAIRHDPRVLPVLKEKLTNLEVGNLYLEAAEELGDPRFLPHLRQLKEQGWGIDTGDAFYLDNALQTLTEVESG</sequence>
<organism evidence="2 3">
    <name type="scientific">Sphaerisporangium rhizosphaerae</name>
    <dbReference type="NCBI Taxonomy" id="2269375"/>
    <lineage>
        <taxon>Bacteria</taxon>
        <taxon>Bacillati</taxon>
        <taxon>Actinomycetota</taxon>
        <taxon>Actinomycetes</taxon>
        <taxon>Streptosporangiales</taxon>
        <taxon>Streptosporangiaceae</taxon>
        <taxon>Sphaerisporangium</taxon>
    </lineage>
</organism>
<reference evidence="3" key="1">
    <citation type="journal article" date="2019" name="Int. J. Syst. Evol. Microbiol.">
        <title>The Global Catalogue of Microorganisms (GCM) 10K type strain sequencing project: providing services to taxonomists for standard genome sequencing and annotation.</title>
        <authorList>
            <consortium name="The Broad Institute Genomics Platform"/>
            <consortium name="The Broad Institute Genome Sequencing Center for Infectious Disease"/>
            <person name="Wu L."/>
            <person name="Ma J."/>
        </authorList>
    </citation>
    <scope>NUCLEOTIDE SEQUENCE [LARGE SCALE GENOMIC DNA]</scope>
    <source>
        <strain evidence="3">CECT 7649</strain>
    </source>
</reference>
<dbReference type="InterPro" id="IPR000357">
    <property type="entry name" value="HEAT"/>
</dbReference>
<dbReference type="EMBL" id="JBHTCG010000011">
    <property type="protein sequence ID" value="MFC7384331.1"/>
    <property type="molecule type" value="Genomic_DNA"/>
</dbReference>
<evidence type="ECO:0000313" key="3">
    <source>
        <dbReference type="Proteomes" id="UP001596496"/>
    </source>
</evidence>
<evidence type="ECO:0000256" key="1">
    <source>
        <dbReference type="ARBA" id="ARBA00022737"/>
    </source>
</evidence>
<evidence type="ECO:0000313" key="2">
    <source>
        <dbReference type="EMBL" id="MFC7384331.1"/>
    </source>
</evidence>
<gene>
    <name evidence="2" type="ORF">ACFQSB_19125</name>
</gene>
<keyword evidence="1" id="KW-0677">Repeat</keyword>
<dbReference type="Proteomes" id="UP001596496">
    <property type="component" value="Unassembled WGS sequence"/>
</dbReference>